<dbReference type="Proteomes" id="UP000077271">
    <property type="component" value="Unassembled WGS sequence"/>
</dbReference>
<organism evidence="1 2">
    <name type="scientific">Domibacillus aminovorans</name>
    <dbReference type="NCBI Taxonomy" id="29332"/>
    <lineage>
        <taxon>Bacteria</taxon>
        <taxon>Bacillati</taxon>
        <taxon>Bacillota</taxon>
        <taxon>Bacilli</taxon>
        <taxon>Bacillales</taxon>
        <taxon>Bacillaceae</taxon>
        <taxon>Domibacillus</taxon>
    </lineage>
</organism>
<sequence>MKLLEAVKFHGLFRLWNVDGEEVTEALFFSEILKSIVDNGNDWDPGVFDWSHEEEIDFADWQEIEVEVLPMVMIE</sequence>
<dbReference type="AlphaFoldDB" id="A0A177KXD8"/>
<accession>A0A177KXD8</accession>
<evidence type="ECO:0000313" key="1">
    <source>
        <dbReference type="EMBL" id="OAH57993.1"/>
    </source>
</evidence>
<name>A0A177KXD8_9BACI</name>
<comment type="caution">
    <text evidence="1">The sequence shown here is derived from an EMBL/GenBank/DDBJ whole genome shotgun (WGS) entry which is preliminary data.</text>
</comment>
<gene>
    <name evidence="1" type="ORF">AWH48_03025</name>
</gene>
<dbReference type="EMBL" id="LQWZ01000012">
    <property type="protein sequence ID" value="OAH57993.1"/>
    <property type="molecule type" value="Genomic_DNA"/>
</dbReference>
<evidence type="ECO:0000313" key="2">
    <source>
        <dbReference type="Proteomes" id="UP000077271"/>
    </source>
</evidence>
<dbReference type="OrthoDB" id="2978027at2"/>
<dbReference type="RefSeq" id="WP_018392687.1">
    <property type="nucleotide sequence ID" value="NZ_LQWZ01000012.1"/>
</dbReference>
<protein>
    <submittedName>
        <fullName evidence="1">Uncharacterized protein</fullName>
    </submittedName>
</protein>
<proteinExistence type="predicted"/>
<reference evidence="1 2" key="1">
    <citation type="submission" date="2016-01" db="EMBL/GenBank/DDBJ databases">
        <title>Investigation of taxonomic status of Bacillus aminovorans.</title>
        <authorList>
            <person name="Verma A."/>
            <person name="Pal Y."/>
            <person name="Krishnamurthi S."/>
        </authorList>
    </citation>
    <scope>NUCLEOTIDE SEQUENCE [LARGE SCALE GENOMIC DNA]</scope>
    <source>
        <strain evidence="1 2">DSM 4337</strain>
    </source>
</reference>